<keyword evidence="4" id="KW-1185">Reference proteome</keyword>
<dbReference type="Proteomes" id="UP000675554">
    <property type="component" value="Unassembled WGS sequence"/>
</dbReference>
<sequence>MHGHGLPHGLSPPPTLSGRPPVARYLWAALPFGALSALLIALVTTGWAPLLEADRRVAGELHESALAHPGWTRANRILTDWVWDPWTMRLLLAVAVLRLWWRSHRTLAVWVAGTAAVAAGVQQLLKALIGRERPEWQHPVDTAHYAAMPSGHALSAALVCALLLWLLHHAAVRPWLWRLALPLACVSVAGVSFTRVMLGVHWLTDVLVGSLLGIGLALASVAGWHALVARAPGLADARADGRDRAGGAAA</sequence>
<dbReference type="SUPFAM" id="SSF48317">
    <property type="entry name" value="Acid phosphatase/Vanadium-dependent haloperoxidase"/>
    <property type="match status" value="1"/>
</dbReference>
<dbReference type="InterPro" id="IPR000326">
    <property type="entry name" value="PAP2/HPO"/>
</dbReference>
<feature type="domain" description="Phosphatidic acid phosphatase type 2/haloperoxidase" evidence="2">
    <location>
        <begin position="107"/>
        <end position="221"/>
    </location>
</feature>
<organism evidence="3 4">
    <name type="scientific">Streptomyces daliensis</name>
    <dbReference type="NCBI Taxonomy" id="299421"/>
    <lineage>
        <taxon>Bacteria</taxon>
        <taxon>Bacillati</taxon>
        <taxon>Actinomycetota</taxon>
        <taxon>Actinomycetes</taxon>
        <taxon>Kitasatosporales</taxon>
        <taxon>Streptomycetaceae</taxon>
        <taxon>Streptomyces</taxon>
    </lineage>
</organism>
<accession>A0A8T4IKD6</accession>
<dbReference type="InterPro" id="IPR036938">
    <property type="entry name" value="PAP2/HPO_sf"/>
</dbReference>
<feature type="transmembrane region" description="Helical" evidence="1">
    <location>
        <begin position="206"/>
        <end position="228"/>
    </location>
</feature>
<dbReference type="SMART" id="SM00014">
    <property type="entry name" value="acidPPc"/>
    <property type="match status" value="1"/>
</dbReference>
<keyword evidence="1" id="KW-0472">Membrane</keyword>
<feature type="transmembrane region" description="Helical" evidence="1">
    <location>
        <begin position="25"/>
        <end position="48"/>
    </location>
</feature>
<keyword evidence="1" id="KW-0812">Transmembrane</keyword>
<dbReference type="EMBL" id="JAGSMN010000025">
    <property type="protein sequence ID" value="MBR7671712.1"/>
    <property type="molecule type" value="Genomic_DNA"/>
</dbReference>
<name>A0A8T4IKD6_9ACTN</name>
<gene>
    <name evidence="3" type="ORF">KDA82_01390</name>
</gene>
<dbReference type="AlphaFoldDB" id="A0A8T4IKD6"/>
<keyword evidence="1" id="KW-1133">Transmembrane helix</keyword>
<dbReference type="PANTHER" id="PTHR14969:SF13">
    <property type="entry name" value="AT30094P"/>
    <property type="match status" value="1"/>
</dbReference>
<feature type="transmembrane region" description="Helical" evidence="1">
    <location>
        <begin position="145"/>
        <end position="167"/>
    </location>
</feature>
<feature type="transmembrane region" description="Helical" evidence="1">
    <location>
        <begin position="179"/>
        <end position="200"/>
    </location>
</feature>
<evidence type="ECO:0000313" key="4">
    <source>
        <dbReference type="Proteomes" id="UP000675554"/>
    </source>
</evidence>
<dbReference type="Pfam" id="PF01569">
    <property type="entry name" value="PAP2"/>
    <property type="match status" value="1"/>
</dbReference>
<protein>
    <submittedName>
        <fullName evidence="3">Phosphatase PAP2 family protein</fullName>
    </submittedName>
</protein>
<evidence type="ECO:0000256" key="1">
    <source>
        <dbReference type="SAM" id="Phobius"/>
    </source>
</evidence>
<reference evidence="3" key="1">
    <citation type="submission" date="2021-04" db="EMBL/GenBank/DDBJ databases">
        <title>Sequencing of actinobacteria type strains.</title>
        <authorList>
            <person name="Nguyen G.-S."/>
            <person name="Wentzel A."/>
        </authorList>
    </citation>
    <scope>NUCLEOTIDE SEQUENCE</scope>
    <source>
        <strain evidence="3">DSM 42095</strain>
    </source>
</reference>
<dbReference type="Gene3D" id="1.20.144.10">
    <property type="entry name" value="Phosphatidic acid phosphatase type 2/haloperoxidase"/>
    <property type="match status" value="2"/>
</dbReference>
<evidence type="ECO:0000313" key="3">
    <source>
        <dbReference type="EMBL" id="MBR7671712.1"/>
    </source>
</evidence>
<feature type="transmembrane region" description="Helical" evidence="1">
    <location>
        <begin position="107"/>
        <end position="125"/>
    </location>
</feature>
<comment type="caution">
    <text evidence="3">The sequence shown here is derived from an EMBL/GenBank/DDBJ whole genome shotgun (WGS) entry which is preliminary data.</text>
</comment>
<dbReference type="PANTHER" id="PTHR14969">
    <property type="entry name" value="SPHINGOSINE-1-PHOSPHATE PHOSPHOHYDROLASE"/>
    <property type="match status" value="1"/>
</dbReference>
<proteinExistence type="predicted"/>
<evidence type="ECO:0000259" key="2">
    <source>
        <dbReference type="SMART" id="SM00014"/>
    </source>
</evidence>